<reference evidence="1 2" key="1">
    <citation type="journal article" date="2003" name="Lancet">
        <title>Genome sequence of Vibrio parahaemolyticus: a pathogenic mechanism distinct from that of V. cholerae.</title>
        <authorList>
            <person name="Makino K."/>
            <person name="Oshima K."/>
            <person name="Kurokawa K."/>
            <person name="Yokoyama K."/>
            <person name="Uda T."/>
            <person name="Tagomori K."/>
            <person name="Iijima Y."/>
            <person name="Najima M."/>
            <person name="Nakano M."/>
            <person name="Yamashita A."/>
            <person name="Kubota Y."/>
            <person name="Kimura S."/>
            <person name="Yasunaga T."/>
            <person name="Honda T."/>
            <person name="Shinagawa H."/>
            <person name="Hattori M."/>
            <person name="Iida T."/>
        </authorList>
    </citation>
    <scope>NUCLEOTIDE SEQUENCE [LARGE SCALE GENOMIC DNA]</scope>
    <source>
        <strain evidence="2">RIMD 2210633</strain>
    </source>
</reference>
<dbReference type="KEGG" id="vpa:VPA0653"/>
<name>Q87IF2_VIBPA</name>
<dbReference type="Proteomes" id="UP000002493">
    <property type="component" value="Chromosome 2"/>
</dbReference>
<dbReference type="HOGENOM" id="CLU_3259699_0_0_6"/>
<gene>
    <name evidence="1" type="ordered locus">VPA0653</name>
</gene>
<proteinExistence type="predicted"/>
<sequence length="42" mass="4894">MHLRGIERRSGGQIQLKQYCENNRNSGDALFLRLYLSGFHTI</sequence>
<organism evidence="1 2">
    <name type="scientific">Vibrio parahaemolyticus serotype O3:K6 (strain RIMD 2210633)</name>
    <dbReference type="NCBI Taxonomy" id="223926"/>
    <lineage>
        <taxon>Bacteria</taxon>
        <taxon>Pseudomonadati</taxon>
        <taxon>Pseudomonadota</taxon>
        <taxon>Gammaproteobacteria</taxon>
        <taxon>Vibrionales</taxon>
        <taxon>Vibrionaceae</taxon>
        <taxon>Vibrio</taxon>
    </lineage>
</organism>
<evidence type="ECO:0000313" key="2">
    <source>
        <dbReference type="Proteomes" id="UP000002493"/>
    </source>
</evidence>
<dbReference type="AlphaFoldDB" id="Q87IF2"/>
<evidence type="ECO:0000313" key="1">
    <source>
        <dbReference type="EMBL" id="BAC61997.1"/>
    </source>
</evidence>
<accession>Q87IF2</accession>
<dbReference type="EMBL" id="BA000032">
    <property type="protein sequence ID" value="BAC61997.1"/>
    <property type="molecule type" value="Genomic_DNA"/>
</dbReference>
<protein>
    <submittedName>
        <fullName evidence="1">Uncharacterized protein</fullName>
    </submittedName>
</protein>